<sequence length="17" mass="1917">MISEHSIICCQAIIRSI</sequence>
<reference evidence="1" key="1">
    <citation type="submission" date="2014-11" db="EMBL/GenBank/DDBJ databases">
        <authorList>
            <person name="Amaro Gonzalez C."/>
        </authorList>
    </citation>
    <scope>NUCLEOTIDE SEQUENCE</scope>
</reference>
<name>A0A0E9XKQ5_ANGAN</name>
<accession>A0A0E9XKQ5</accession>
<evidence type="ECO:0000313" key="1">
    <source>
        <dbReference type="EMBL" id="JAI03230.1"/>
    </source>
</evidence>
<dbReference type="EMBL" id="GBXM01005348">
    <property type="protein sequence ID" value="JAI03230.1"/>
    <property type="molecule type" value="Transcribed_RNA"/>
</dbReference>
<organism evidence="1">
    <name type="scientific">Anguilla anguilla</name>
    <name type="common">European freshwater eel</name>
    <name type="synonym">Muraena anguilla</name>
    <dbReference type="NCBI Taxonomy" id="7936"/>
    <lineage>
        <taxon>Eukaryota</taxon>
        <taxon>Metazoa</taxon>
        <taxon>Chordata</taxon>
        <taxon>Craniata</taxon>
        <taxon>Vertebrata</taxon>
        <taxon>Euteleostomi</taxon>
        <taxon>Actinopterygii</taxon>
        <taxon>Neopterygii</taxon>
        <taxon>Teleostei</taxon>
        <taxon>Anguilliformes</taxon>
        <taxon>Anguillidae</taxon>
        <taxon>Anguilla</taxon>
    </lineage>
</organism>
<reference evidence="1" key="2">
    <citation type="journal article" date="2015" name="Fish Shellfish Immunol.">
        <title>Early steps in the European eel (Anguilla anguilla)-Vibrio vulnificus interaction in the gills: Role of the RtxA13 toxin.</title>
        <authorList>
            <person name="Callol A."/>
            <person name="Pajuelo D."/>
            <person name="Ebbesson L."/>
            <person name="Teles M."/>
            <person name="MacKenzie S."/>
            <person name="Amaro C."/>
        </authorList>
    </citation>
    <scope>NUCLEOTIDE SEQUENCE</scope>
</reference>
<dbReference type="AlphaFoldDB" id="A0A0E9XKQ5"/>
<protein>
    <submittedName>
        <fullName evidence="1">Uncharacterized protein</fullName>
    </submittedName>
</protein>
<proteinExistence type="predicted"/>